<keyword evidence="2" id="KW-0597">Phosphoprotein</keyword>
<dbReference type="InterPro" id="IPR009081">
    <property type="entry name" value="PP-bd_ACP"/>
</dbReference>
<dbReference type="GO" id="GO:0031177">
    <property type="term" value="F:phosphopantetheine binding"/>
    <property type="evidence" value="ECO:0007669"/>
    <property type="project" value="InterPro"/>
</dbReference>
<protein>
    <submittedName>
        <fullName evidence="4">Phosphopantetheine-binding protein</fullName>
    </submittedName>
</protein>
<keyword evidence="1" id="KW-0596">Phosphopantetheine</keyword>
<reference evidence="4" key="1">
    <citation type="submission" date="2022-02" db="EMBL/GenBank/DDBJ databases">
        <title>Crop Bioprotection Bacillus Genome Sequencing.</title>
        <authorList>
            <person name="Dunlap C."/>
        </authorList>
    </citation>
    <scope>NUCLEOTIDE SEQUENCE</scope>
    <source>
        <strain evidence="4">WR1O2A-53</strain>
    </source>
</reference>
<evidence type="ECO:0000313" key="5">
    <source>
        <dbReference type="Proteomes" id="UP001078573"/>
    </source>
</evidence>
<dbReference type="SMART" id="SM00823">
    <property type="entry name" value="PKS_PP"/>
    <property type="match status" value="1"/>
</dbReference>
<dbReference type="Gene3D" id="1.10.1200.10">
    <property type="entry name" value="ACP-like"/>
    <property type="match status" value="1"/>
</dbReference>
<dbReference type="Pfam" id="PF00550">
    <property type="entry name" value="PP-binding"/>
    <property type="match status" value="1"/>
</dbReference>
<organism evidence="4 5">
    <name type="scientific">Bacillus spizizenii</name>
    <name type="common">Bacillus subtilis subsp. spizizenii</name>
    <dbReference type="NCBI Taxonomy" id="96241"/>
    <lineage>
        <taxon>Bacteria</taxon>
        <taxon>Bacillati</taxon>
        <taxon>Bacillota</taxon>
        <taxon>Bacilli</taxon>
        <taxon>Bacillales</taxon>
        <taxon>Bacillaceae</taxon>
        <taxon>Bacillus</taxon>
    </lineage>
</organism>
<proteinExistence type="predicted"/>
<dbReference type="SUPFAM" id="SSF47336">
    <property type="entry name" value="ACP-like"/>
    <property type="match status" value="1"/>
</dbReference>
<sequence>MEGLNNNNNESILKKVVLVISEQLNQPGILREDNFYDLGGDSLAAMKIKNELEDQLSIKVSIESIMLTETIGEFADDLALRVVI</sequence>
<dbReference type="Proteomes" id="UP001078573">
    <property type="component" value="Unassembled WGS sequence"/>
</dbReference>
<dbReference type="InterPro" id="IPR036736">
    <property type="entry name" value="ACP-like_sf"/>
</dbReference>
<dbReference type="PROSITE" id="PS50075">
    <property type="entry name" value="CARRIER"/>
    <property type="match status" value="1"/>
</dbReference>
<evidence type="ECO:0000259" key="3">
    <source>
        <dbReference type="PROSITE" id="PS50075"/>
    </source>
</evidence>
<accession>A0A9Q4E3C5</accession>
<dbReference type="AlphaFoldDB" id="A0A9Q4E3C5"/>
<comment type="caution">
    <text evidence="4">The sequence shown here is derived from an EMBL/GenBank/DDBJ whole genome shotgun (WGS) entry which is preliminary data.</text>
</comment>
<feature type="domain" description="Carrier" evidence="3">
    <location>
        <begin position="7"/>
        <end position="82"/>
    </location>
</feature>
<dbReference type="EMBL" id="JALAPQ010000004">
    <property type="protein sequence ID" value="MCY8456159.1"/>
    <property type="molecule type" value="Genomic_DNA"/>
</dbReference>
<evidence type="ECO:0000313" key="4">
    <source>
        <dbReference type="EMBL" id="MCY8456159.1"/>
    </source>
</evidence>
<evidence type="ECO:0000256" key="1">
    <source>
        <dbReference type="ARBA" id="ARBA00022450"/>
    </source>
</evidence>
<evidence type="ECO:0000256" key="2">
    <source>
        <dbReference type="ARBA" id="ARBA00022553"/>
    </source>
</evidence>
<gene>
    <name evidence="4" type="ORF">MOC89_04525</name>
</gene>
<name>A0A9Q4E3C5_BACSC</name>
<dbReference type="InterPro" id="IPR020806">
    <property type="entry name" value="PKS_PP-bd"/>
</dbReference>